<sequence>MSTALYRRYRPETFAEVIGQDHVTGPLRQALRSGRVNHAYLFSGPRGCGKTTSARILARTLNCARNTEETPIDTPCGECSSCVELARGGSGSLDVIEIDAASHNGVDDARELRERATFAPARDRYKIFILDEAHMVTPQGFNALLKLVEEPPPHVKFIFATTEPDKVIGTIRSRTHHYPFRLVPPDVLGPYLEQLCAAEGVTIGTGVVPLVVRSGGGSVRDSLSVMDQLIAGAEAGNVDYERAVDLLGFTHASLLDDVVEALAARDGASIFRVVEQIITTGHEPRRFVEDLLERLRDLIVISVSGGAADAVLRDVPSDQLERMKSQAQSLGAAELSRAADLVNAALTEMSGATSPRLHLELLCARLLLPGVDDGAAGLAARIDRLERGGLGTGGLVPVATAPRPGGPEGLVAAPRAAQAEQDTPVAPVHGLSGAAAARAALQARKAGEAAAPAAARPAEASPEAAAPAVPSAAAPAVPSAAAPAVPTAAAPAVTSVPAVTSAPGGSDATTEAAPSGAPGESDDRPVVVPVSTVEPAAAEPGTDAPTAAPAAAADTSTVTPVEDDGPDTGVTMPLGSVPAPEDARVEPAPAPAPAPAAAQAPAPAASDTDALSTDVLRRRWPEVLQTLSSSRVTWSLVSGNAQVGELTPDTLYLAFQTPALARTFSTSRHTGAVQEAVYQTLGFQVRVEARLDEGGSAGPSAPAPAAPPAPRRDEPTGGGQPAGGTPTGAGPAAPAQGGPASDAHAPHTSTERVGVVSAPTAANPSDAPHGTVGPGGTSPAGADTTASPQRSNVAVQERPAPRPAEPEVEPVVNAADEAWLAGLPVTEPPADLDEGYEPPPADVRRAAPSGSRPVARPTVPSTPSAQSAPSAATPAVPTGPAPGVRESRRQTLERQAAEQKARQSSARVSVSMDDDSPSDDDPDLASSGLVGAPLVAQILGGVVIDETIDTGL</sequence>
<evidence type="ECO:0000256" key="12">
    <source>
        <dbReference type="SAM" id="MobiDB-lite"/>
    </source>
</evidence>
<feature type="compositionally biased region" description="Low complexity" evidence="12">
    <location>
        <begin position="728"/>
        <end position="740"/>
    </location>
</feature>
<dbReference type="InterPro" id="IPR050238">
    <property type="entry name" value="DNA_Rep/Repair_Clamp_Loader"/>
</dbReference>
<comment type="caution">
    <text evidence="14">The sequence shown here is derived from an EMBL/GenBank/DDBJ whole genome shotgun (WGS) entry which is preliminary data.</text>
</comment>
<feature type="compositionally biased region" description="Low complexity" evidence="12">
    <location>
        <begin position="809"/>
        <end position="818"/>
    </location>
</feature>
<feature type="region of interest" description="Disordered" evidence="12">
    <location>
        <begin position="693"/>
        <end position="928"/>
    </location>
</feature>
<keyword evidence="10" id="KW-0239">DNA-directed DNA polymerase</keyword>
<feature type="compositionally biased region" description="Low complexity" evidence="12">
    <location>
        <begin position="595"/>
        <end position="605"/>
    </location>
</feature>
<dbReference type="SMART" id="SM00382">
    <property type="entry name" value="AAA"/>
    <property type="match status" value="1"/>
</dbReference>
<dbReference type="CDD" id="cd00009">
    <property type="entry name" value="AAA"/>
    <property type="match status" value="1"/>
</dbReference>
<keyword evidence="5" id="KW-0235">DNA replication</keyword>
<feature type="region of interest" description="Disordered" evidence="12">
    <location>
        <begin position="396"/>
        <end position="424"/>
    </location>
</feature>
<keyword evidence="6" id="KW-0479">Metal-binding</keyword>
<evidence type="ECO:0000256" key="2">
    <source>
        <dbReference type="ARBA" id="ARBA00012417"/>
    </source>
</evidence>
<dbReference type="Gene3D" id="1.10.8.60">
    <property type="match status" value="1"/>
</dbReference>
<dbReference type="RefSeq" id="WP_205307704.1">
    <property type="nucleotide sequence ID" value="NZ_BAAAVF010000013.1"/>
</dbReference>
<feature type="compositionally biased region" description="Low complexity" evidence="12">
    <location>
        <begin position="857"/>
        <end position="884"/>
    </location>
</feature>
<keyword evidence="9" id="KW-0067">ATP-binding</keyword>
<feature type="compositionally biased region" description="Low complexity" evidence="12">
    <location>
        <begin position="534"/>
        <end position="560"/>
    </location>
</feature>
<evidence type="ECO:0000256" key="9">
    <source>
        <dbReference type="ARBA" id="ARBA00022840"/>
    </source>
</evidence>
<dbReference type="EC" id="2.7.7.7" evidence="2"/>
<dbReference type="NCBIfam" id="TIGR02397">
    <property type="entry name" value="dnaX_nterm"/>
    <property type="match status" value="1"/>
</dbReference>
<feature type="compositionally biased region" description="Acidic residues" evidence="12">
    <location>
        <begin position="912"/>
        <end position="923"/>
    </location>
</feature>
<keyword evidence="3 14" id="KW-0808">Transferase</keyword>
<evidence type="ECO:0000256" key="10">
    <source>
        <dbReference type="ARBA" id="ARBA00022932"/>
    </source>
</evidence>
<protein>
    <recommendedName>
        <fullName evidence="2">DNA-directed DNA polymerase</fullName>
        <ecNumber evidence="2">2.7.7.7</ecNumber>
    </recommendedName>
</protein>
<keyword evidence="7" id="KW-0547">Nucleotide-binding</keyword>
<feature type="compositionally biased region" description="Gly residues" evidence="12">
    <location>
        <begin position="716"/>
        <end position="727"/>
    </location>
</feature>
<feature type="region of interest" description="Disordered" evidence="12">
    <location>
        <begin position="497"/>
        <end position="610"/>
    </location>
</feature>
<evidence type="ECO:0000313" key="15">
    <source>
        <dbReference type="Proteomes" id="UP000698059"/>
    </source>
</evidence>
<dbReference type="SUPFAM" id="SSF52540">
    <property type="entry name" value="P-loop containing nucleoside triphosphate hydrolases"/>
    <property type="match status" value="1"/>
</dbReference>
<dbReference type="Gene3D" id="3.40.50.300">
    <property type="entry name" value="P-loop containing nucleotide triphosphate hydrolases"/>
    <property type="match status" value="1"/>
</dbReference>
<dbReference type="EMBL" id="JAFBBO010000001">
    <property type="protein sequence ID" value="MBM7479843.1"/>
    <property type="molecule type" value="Genomic_DNA"/>
</dbReference>
<evidence type="ECO:0000259" key="13">
    <source>
        <dbReference type="SMART" id="SM00382"/>
    </source>
</evidence>
<feature type="compositionally biased region" description="Basic and acidic residues" evidence="12">
    <location>
        <begin position="885"/>
        <end position="901"/>
    </location>
</feature>
<dbReference type="InterPro" id="IPR008921">
    <property type="entry name" value="DNA_pol3_clamp-load_cplx_C"/>
</dbReference>
<evidence type="ECO:0000256" key="1">
    <source>
        <dbReference type="ARBA" id="ARBA00006360"/>
    </source>
</evidence>
<evidence type="ECO:0000256" key="7">
    <source>
        <dbReference type="ARBA" id="ARBA00022741"/>
    </source>
</evidence>
<feature type="domain" description="AAA+ ATPase" evidence="13">
    <location>
        <begin position="36"/>
        <end position="188"/>
    </location>
</feature>
<dbReference type="InterPro" id="IPR022754">
    <property type="entry name" value="DNA_pol_III_gamma-3"/>
</dbReference>
<dbReference type="CDD" id="cd18137">
    <property type="entry name" value="HLD_clamp_pol_III_gamma_tau"/>
    <property type="match status" value="1"/>
</dbReference>
<dbReference type="Pfam" id="PF13177">
    <property type="entry name" value="DNA_pol3_delta2"/>
    <property type="match status" value="1"/>
</dbReference>
<organism evidence="14 15">
    <name type="scientific">Oerskovia jenensis</name>
    <dbReference type="NCBI Taxonomy" id="162169"/>
    <lineage>
        <taxon>Bacteria</taxon>
        <taxon>Bacillati</taxon>
        <taxon>Actinomycetota</taxon>
        <taxon>Actinomycetes</taxon>
        <taxon>Micrococcales</taxon>
        <taxon>Cellulomonadaceae</taxon>
        <taxon>Oerskovia</taxon>
    </lineage>
</organism>
<dbReference type="GO" id="GO:0003887">
    <property type="term" value="F:DNA-directed DNA polymerase activity"/>
    <property type="evidence" value="ECO:0007669"/>
    <property type="project" value="UniProtKB-EC"/>
</dbReference>
<evidence type="ECO:0000256" key="6">
    <source>
        <dbReference type="ARBA" id="ARBA00022723"/>
    </source>
</evidence>
<dbReference type="InterPro" id="IPR027417">
    <property type="entry name" value="P-loop_NTPase"/>
</dbReference>
<name>A0ABS2LHE0_9CELL</name>
<dbReference type="SUPFAM" id="SSF48019">
    <property type="entry name" value="post-AAA+ oligomerization domain-like"/>
    <property type="match status" value="1"/>
</dbReference>
<evidence type="ECO:0000256" key="5">
    <source>
        <dbReference type="ARBA" id="ARBA00022705"/>
    </source>
</evidence>
<dbReference type="Proteomes" id="UP000698059">
    <property type="component" value="Unassembled WGS sequence"/>
</dbReference>
<dbReference type="InterPro" id="IPR012763">
    <property type="entry name" value="DNA_pol_III_sug/sutau_N"/>
</dbReference>
<evidence type="ECO:0000256" key="8">
    <source>
        <dbReference type="ARBA" id="ARBA00022833"/>
    </source>
</evidence>
<dbReference type="NCBIfam" id="NF005846">
    <property type="entry name" value="PRK07764.1-6"/>
    <property type="match status" value="1"/>
</dbReference>
<dbReference type="Pfam" id="PF12169">
    <property type="entry name" value="DNA_pol3_gamma3"/>
    <property type="match status" value="1"/>
</dbReference>
<dbReference type="InterPro" id="IPR045085">
    <property type="entry name" value="HLD_clamp_pol_III_gamma_tau"/>
</dbReference>
<evidence type="ECO:0000313" key="14">
    <source>
        <dbReference type="EMBL" id="MBM7479843.1"/>
    </source>
</evidence>
<dbReference type="PANTHER" id="PTHR11669">
    <property type="entry name" value="REPLICATION FACTOR C / DNA POLYMERASE III GAMMA-TAU SUBUNIT"/>
    <property type="match status" value="1"/>
</dbReference>
<keyword evidence="8" id="KW-0862">Zinc</keyword>
<dbReference type="InterPro" id="IPR003593">
    <property type="entry name" value="AAA+_ATPase"/>
</dbReference>
<evidence type="ECO:0000256" key="3">
    <source>
        <dbReference type="ARBA" id="ARBA00022679"/>
    </source>
</evidence>
<comment type="catalytic activity">
    <reaction evidence="11">
        <text>DNA(n) + a 2'-deoxyribonucleoside 5'-triphosphate = DNA(n+1) + diphosphate</text>
        <dbReference type="Rhea" id="RHEA:22508"/>
        <dbReference type="Rhea" id="RHEA-COMP:17339"/>
        <dbReference type="Rhea" id="RHEA-COMP:17340"/>
        <dbReference type="ChEBI" id="CHEBI:33019"/>
        <dbReference type="ChEBI" id="CHEBI:61560"/>
        <dbReference type="ChEBI" id="CHEBI:173112"/>
        <dbReference type="EC" id="2.7.7.7"/>
    </reaction>
</comment>
<proteinExistence type="inferred from homology"/>
<dbReference type="Gene3D" id="1.20.272.10">
    <property type="match status" value="1"/>
</dbReference>
<gene>
    <name evidence="14" type="ORF">JOD49_002763</name>
</gene>
<reference evidence="14 15" key="1">
    <citation type="submission" date="2021-01" db="EMBL/GenBank/DDBJ databases">
        <title>Sequencing the genomes of 1000 actinobacteria strains.</title>
        <authorList>
            <person name="Klenk H.-P."/>
        </authorList>
    </citation>
    <scope>NUCLEOTIDE SEQUENCE [LARGE SCALE GENOMIC DNA]</scope>
    <source>
        <strain evidence="14 15">DSM 46000</strain>
    </source>
</reference>
<dbReference type="PANTHER" id="PTHR11669:SF0">
    <property type="entry name" value="PROTEIN STICHEL-LIKE 2"/>
    <property type="match status" value="1"/>
</dbReference>
<keyword evidence="4 14" id="KW-0548">Nucleotidyltransferase</keyword>
<keyword evidence="15" id="KW-1185">Reference proteome</keyword>
<evidence type="ECO:0000256" key="4">
    <source>
        <dbReference type="ARBA" id="ARBA00022695"/>
    </source>
</evidence>
<accession>A0ABS2LHE0</accession>
<comment type="similarity">
    <text evidence="1">Belongs to the DnaX/STICHEL family.</text>
</comment>
<evidence type="ECO:0000256" key="11">
    <source>
        <dbReference type="ARBA" id="ARBA00049244"/>
    </source>
</evidence>